<comment type="caution">
    <text evidence="1">The sequence shown here is derived from an EMBL/GenBank/DDBJ whole genome shotgun (WGS) entry which is preliminary data.</text>
</comment>
<protein>
    <submittedName>
        <fullName evidence="1">Uncharacterized protein</fullName>
    </submittedName>
</protein>
<reference evidence="1 2" key="1">
    <citation type="submission" date="2024-02" db="EMBL/GenBank/DDBJ databases">
        <authorList>
            <person name="Chen Y."/>
            <person name="Shah S."/>
            <person name="Dougan E. K."/>
            <person name="Thang M."/>
            <person name="Chan C."/>
        </authorList>
    </citation>
    <scope>NUCLEOTIDE SEQUENCE [LARGE SCALE GENOMIC DNA]</scope>
</reference>
<evidence type="ECO:0000313" key="1">
    <source>
        <dbReference type="EMBL" id="CAK9053952.1"/>
    </source>
</evidence>
<name>A0ABP0MR35_9DINO</name>
<dbReference type="EMBL" id="CAXAMM010023658">
    <property type="protein sequence ID" value="CAK9053952.1"/>
    <property type="molecule type" value="Genomic_DNA"/>
</dbReference>
<dbReference type="Proteomes" id="UP001642464">
    <property type="component" value="Unassembled WGS sequence"/>
</dbReference>
<sequence>MMKASTFVCTKVAQNEAKIRSAKRHFQKVKKDDNAEVERKWHNAKFGYKHSREKFDYMLVLYASCVSQIKTAAAVAHDMGEERAISTGVQLWAKCGLQNSERDVHRVLKKQKIKLDIPVETMSCDGVDLPWISPESWLKFIVKNGLWPVLAGCNLHDYGGACCNWSEFWRLFELTNPNFELFNILGDSDIDLSRTAAFCLHGDEGRTLKHSALMVCSLQSALGRGFDEKRVGGHDPDSANLRVNYAGHSFTTRYVLHTLPKSAYDDTPEVFHEAVTHIARSLSNCLRVGFLDETTGNRFRIVLIAVKGDAPFLGKVAHFYRGYNTSAKRGEERGQPKGICPYCLAGTRSFPAEELATLQPAWRVTEGVKLPWVRTPSLVKSQQQSTRCYLDAR</sequence>
<accession>A0ABP0MR35</accession>
<proteinExistence type="predicted"/>
<organism evidence="1 2">
    <name type="scientific">Durusdinium trenchii</name>
    <dbReference type="NCBI Taxonomy" id="1381693"/>
    <lineage>
        <taxon>Eukaryota</taxon>
        <taxon>Sar</taxon>
        <taxon>Alveolata</taxon>
        <taxon>Dinophyceae</taxon>
        <taxon>Suessiales</taxon>
        <taxon>Symbiodiniaceae</taxon>
        <taxon>Durusdinium</taxon>
    </lineage>
</organism>
<gene>
    <name evidence="1" type="ORF">SCF082_LOCUS29345</name>
</gene>
<evidence type="ECO:0000313" key="2">
    <source>
        <dbReference type="Proteomes" id="UP001642464"/>
    </source>
</evidence>
<keyword evidence="2" id="KW-1185">Reference proteome</keyword>